<dbReference type="PROSITE" id="PS00626">
    <property type="entry name" value="RCC1_2"/>
    <property type="match status" value="2"/>
</dbReference>
<feature type="repeat" description="RCC1" evidence="3">
    <location>
        <begin position="207"/>
        <end position="259"/>
    </location>
</feature>
<evidence type="ECO:0000313" key="7">
    <source>
        <dbReference type="Proteomes" id="UP001322138"/>
    </source>
</evidence>
<gene>
    <name evidence="6" type="ORF">QC761_211550</name>
</gene>
<dbReference type="SUPFAM" id="SSF50985">
    <property type="entry name" value="RCC1/BLIP-II"/>
    <property type="match status" value="1"/>
</dbReference>
<dbReference type="EMBL" id="JAFFGZ010000004">
    <property type="protein sequence ID" value="KAK4646551.1"/>
    <property type="molecule type" value="Genomic_DNA"/>
</dbReference>
<dbReference type="Pfam" id="PF25390">
    <property type="entry name" value="WD40_RLD"/>
    <property type="match status" value="1"/>
</dbReference>
<keyword evidence="2" id="KW-0677">Repeat</keyword>
<reference evidence="6 7" key="1">
    <citation type="journal article" date="2023" name="bioRxiv">
        <title>High-quality genome assemblies of four members of thePodospora anserinaspecies complex.</title>
        <authorList>
            <person name="Ament-Velasquez S.L."/>
            <person name="Vogan A.A."/>
            <person name="Wallerman O."/>
            <person name="Hartmann F."/>
            <person name="Gautier V."/>
            <person name="Silar P."/>
            <person name="Giraud T."/>
            <person name="Johannesson H."/>
        </authorList>
    </citation>
    <scope>NUCLEOTIDE SEQUENCE [LARGE SCALE GENOMIC DNA]</scope>
    <source>
        <strain evidence="6 7">CBS 112042</strain>
    </source>
</reference>
<name>A0ABR0FS81_9PEZI</name>
<proteinExistence type="predicted"/>
<feature type="repeat" description="RCC1" evidence="3">
    <location>
        <begin position="260"/>
        <end position="316"/>
    </location>
</feature>
<feature type="repeat" description="RCC1" evidence="3">
    <location>
        <begin position="317"/>
        <end position="380"/>
    </location>
</feature>
<dbReference type="InterPro" id="IPR000408">
    <property type="entry name" value="Reg_chr_condens"/>
</dbReference>
<accession>A0ABR0FS81</accession>
<keyword evidence="1" id="KW-0344">Guanine-nucleotide releasing factor</keyword>
<dbReference type="PRINTS" id="PR00633">
    <property type="entry name" value="RCCNDNSATION"/>
</dbReference>
<dbReference type="PANTHER" id="PTHR45982">
    <property type="entry name" value="REGULATOR OF CHROMOSOME CONDENSATION"/>
    <property type="match status" value="1"/>
</dbReference>
<comment type="caution">
    <text evidence="6">The sequence shown here is derived from an EMBL/GenBank/DDBJ whole genome shotgun (WGS) entry which is preliminary data.</text>
</comment>
<feature type="domain" description="RCC1-like" evidence="5">
    <location>
        <begin position="55"/>
        <end position="510"/>
    </location>
</feature>
<organism evidence="6 7">
    <name type="scientific">Podospora bellae-mahoneyi</name>
    <dbReference type="NCBI Taxonomy" id="2093777"/>
    <lineage>
        <taxon>Eukaryota</taxon>
        <taxon>Fungi</taxon>
        <taxon>Dikarya</taxon>
        <taxon>Ascomycota</taxon>
        <taxon>Pezizomycotina</taxon>
        <taxon>Sordariomycetes</taxon>
        <taxon>Sordariomycetidae</taxon>
        <taxon>Sordariales</taxon>
        <taxon>Podosporaceae</taxon>
        <taxon>Podospora</taxon>
    </lineage>
</organism>
<sequence>MMDGDRTSPRRSSRKRSIIYAGPANASRPSKKPKTQPHQQAAQDEEPANTPYLRIYCLGSNDNAELGLGPNHRVGDVRVPTLNPFLSCPSPSEKSFKKGSFPTIKNKVVQLAVGGMHCAALTSTNEILTWGVNDNGALGRDTSSARLEEHLKNLTLHDDNSSTTSSEPDNNPLESTPHPVPFPNINPPRWTQITACDSATFLLSTTGQIYGWGCTRSSQGVSLFTPQTAIQRTPLPIPLPEPITKISARGNHILALTKTGQVYTWGLGSEQGQLGRRLPQRGNSLLSCAVTPRKIKLKNIIDIAAGPDHSFAVGENGEVWAWGLDNYAQTGALVSNRGEDGGGVCISTPTRVTNLEGILNGRRIKYLTGGNSHSLCLLDDGSVYSWGRLDSFATGVDIDTLTAQKGQKWEEEFVVRDGRGRARIVTCPVRILPLGEGENDKIRWVEAGAEHGVAVTVDGRVVTWGFNASCQTGHRGEEEEIKTPRVVGVRKGCLEGVRFGWTGAGGHFTVLGEEVVGL</sequence>
<dbReference type="InterPro" id="IPR058923">
    <property type="entry name" value="RCC1-like_dom"/>
</dbReference>
<feature type="compositionally biased region" description="Polar residues" evidence="4">
    <location>
        <begin position="161"/>
        <end position="174"/>
    </location>
</feature>
<dbReference type="InterPro" id="IPR051553">
    <property type="entry name" value="Ran_GTPase-activating"/>
</dbReference>
<feature type="repeat" description="RCC1" evidence="3">
    <location>
        <begin position="381"/>
        <end position="458"/>
    </location>
</feature>
<feature type="region of interest" description="Disordered" evidence="4">
    <location>
        <begin position="154"/>
        <end position="186"/>
    </location>
</feature>
<evidence type="ECO:0000313" key="6">
    <source>
        <dbReference type="EMBL" id="KAK4646551.1"/>
    </source>
</evidence>
<dbReference type="PROSITE" id="PS50012">
    <property type="entry name" value="RCC1_3"/>
    <property type="match status" value="5"/>
</dbReference>
<evidence type="ECO:0000256" key="3">
    <source>
        <dbReference type="PROSITE-ProRule" id="PRU00235"/>
    </source>
</evidence>
<dbReference type="Proteomes" id="UP001322138">
    <property type="component" value="Unassembled WGS sequence"/>
</dbReference>
<dbReference type="InterPro" id="IPR009091">
    <property type="entry name" value="RCC1/BLIP-II"/>
</dbReference>
<dbReference type="GeneID" id="87896369"/>
<feature type="region of interest" description="Disordered" evidence="4">
    <location>
        <begin position="1"/>
        <end position="47"/>
    </location>
</feature>
<evidence type="ECO:0000256" key="2">
    <source>
        <dbReference type="ARBA" id="ARBA00022737"/>
    </source>
</evidence>
<feature type="repeat" description="RCC1" evidence="3">
    <location>
        <begin position="53"/>
        <end position="124"/>
    </location>
</feature>
<dbReference type="Gene3D" id="2.130.10.30">
    <property type="entry name" value="Regulator of chromosome condensation 1/beta-lactamase-inhibitor protein II"/>
    <property type="match status" value="1"/>
</dbReference>
<keyword evidence="7" id="KW-1185">Reference proteome</keyword>
<evidence type="ECO:0000259" key="5">
    <source>
        <dbReference type="Pfam" id="PF25390"/>
    </source>
</evidence>
<dbReference type="PROSITE" id="PS00625">
    <property type="entry name" value="RCC1_1"/>
    <property type="match status" value="1"/>
</dbReference>
<evidence type="ECO:0000256" key="1">
    <source>
        <dbReference type="ARBA" id="ARBA00022658"/>
    </source>
</evidence>
<protein>
    <recommendedName>
        <fullName evidence="5">RCC1-like domain-containing protein</fullName>
    </recommendedName>
</protein>
<dbReference type="RefSeq" id="XP_062735527.1">
    <property type="nucleotide sequence ID" value="XM_062876887.1"/>
</dbReference>
<evidence type="ECO:0000256" key="4">
    <source>
        <dbReference type="SAM" id="MobiDB-lite"/>
    </source>
</evidence>
<dbReference type="PANTHER" id="PTHR45982:SF1">
    <property type="entry name" value="REGULATOR OF CHROMOSOME CONDENSATION"/>
    <property type="match status" value="1"/>
</dbReference>